<accession>A0ABS7END5</accession>
<evidence type="ECO:0000313" key="3">
    <source>
        <dbReference type="Proteomes" id="UP001196136"/>
    </source>
</evidence>
<reference evidence="2 3" key="1">
    <citation type="submission" date="2021-08" db="EMBL/GenBank/DDBJ databases">
        <title>Muricauda profundi sp. nov., a marine bacterium isolated from deep seawater of the Mariana Trench.</title>
        <authorList>
            <person name="Wei Y."/>
        </authorList>
    </citation>
    <scope>NUCLEOTIDE SEQUENCE [LARGE SCALE GENOMIC DNA]</scope>
    <source>
        <strain evidence="2 3">W52</strain>
    </source>
</reference>
<name>A0ABS7END5_9FLAO</name>
<feature type="compositionally biased region" description="Acidic residues" evidence="1">
    <location>
        <begin position="32"/>
        <end position="44"/>
    </location>
</feature>
<feature type="region of interest" description="Disordered" evidence="1">
    <location>
        <begin position="21"/>
        <end position="44"/>
    </location>
</feature>
<protein>
    <submittedName>
        <fullName evidence="2">Uncharacterized protein</fullName>
    </submittedName>
</protein>
<evidence type="ECO:0000313" key="2">
    <source>
        <dbReference type="EMBL" id="MBW8199080.1"/>
    </source>
</evidence>
<dbReference type="Proteomes" id="UP001196136">
    <property type="component" value="Unassembled WGS sequence"/>
</dbReference>
<keyword evidence="3" id="KW-1185">Reference proteome</keyword>
<organism evidence="2 3">
    <name type="scientific">Flagellimonas abyssi</name>
    <dbReference type="NCBI Taxonomy" id="2864871"/>
    <lineage>
        <taxon>Bacteria</taxon>
        <taxon>Pseudomonadati</taxon>
        <taxon>Bacteroidota</taxon>
        <taxon>Flavobacteriia</taxon>
        <taxon>Flavobacteriales</taxon>
        <taxon>Flavobacteriaceae</taxon>
        <taxon>Flagellimonas</taxon>
    </lineage>
</organism>
<evidence type="ECO:0000256" key="1">
    <source>
        <dbReference type="SAM" id="MobiDB-lite"/>
    </source>
</evidence>
<gene>
    <name evidence="2" type="ORF">K1F36_04530</name>
</gene>
<dbReference type="EMBL" id="JAHZSV010000003">
    <property type="protein sequence ID" value="MBW8199080.1"/>
    <property type="molecule type" value="Genomic_DNA"/>
</dbReference>
<proteinExistence type="predicted"/>
<dbReference type="RefSeq" id="WP_220112722.1">
    <property type="nucleotide sequence ID" value="NZ_JAHZSV010000003.1"/>
</dbReference>
<comment type="caution">
    <text evidence="2">The sequence shown here is derived from an EMBL/GenBank/DDBJ whole genome shotgun (WGS) entry which is preliminary data.</text>
</comment>
<sequence>MKNLFPLLLGILFICNGCSKDESQPPNPNPTEGEEPTNENPDEQEPEMVTYFTFEALTNTGDTDDWVIIHDENGVLLDFKSFEFGDKFEFQVLKEEPHPDNFTITLFNYKNSVEGEMLHTIKSYPNISTESNWKHTPNAKANNEVERGSPLGSVSITVNDAISPKYQFFSDTGGFIQSDYGPDFEGVTQNIFNENISIYQEEKLFYSFYDSNNQVKYYSIENVSDGDEIILDYSDFQSYDSYLEVNLPQDSAQHNLLAVVNTFEENQNISVSNGIHFYFIIDIVDSDSTDPLKLGYLDAYSKYHSVLSLNNDTYAYSLVKFGDKPNEISIPNDATITVFDESISNYQFETNLDFQMQDVSWEVTEGERYVDLVQTNWNIISAPGSSGTIGDIPEEIQSAYPNLKIEDLNLTSTKLHLDFITYDQLLQVEFINPELKTYYNSHEIFIFKHSN</sequence>